<dbReference type="Gene3D" id="3.40.190.10">
    <property type="entry name" value="Periplasmic binding protein-like II"/>
    <property type="match status" value="1"/>
</dbReference>
<comment type="caution">
    <text evidence="1">The sequence shown here is derived from an EMBL/GenBank/DDBJ whole genome shotgun (WGS) entry which is preliminary data.</text>
</comment>
<name>A0A372LVP2_9ACTN</name>
<dbReference type="CDD" id="cd13585">
    <property type="entry name" value="PBP2_TMBP_like"/>
    <property type="match status" value="1"/>
</dbReference>
<proteinExistence type="predicted"/>
<dbReference type="InterPro" id="IPR050490">
    <property type="entry name" value="Bact_solute-bd_prot1"/>
</dbReference>
<organism evidence="1 2">
    <name type="scientific">Streptomyces triticagri</name>
    <dbReference type="NCBI Taxonomy" id="2293568"/>
    <lineage>
        <taxon>Bacteria</taxon>
        <taxon>Bacillati</taxon>
        <taxon>Actinomycetota</taxon>
        <taxon>Actinomycetes</taxon>
        <taxon>Kitasatosporales</taxon>
        <taxon>Streptomycetaceae</taxon>
        <taxon>Streptomyces</taxon>
    </lineage>
</organism>
<dbReference type="InterPro" id="IPR006059">
    <property type="entry name" value="SBP"/>
</dbReference>
<dbReference type="PANTHER" id="PTHR43649">
    <property type="entry name" value="ARABINOSE-BINDING PROTEIN-RELATED"/>
    <property type="match status" value="1"/>
</dbReference>
<accession>A0A372LVP2</accession>
<dbReference type="Proteomes" id="UP000263094">
    <property type="component" value="Unassembled WGS sequence"/>
</dbReference>
<dbReference type="Pfam" id="PF01547">
    <property type="entry name" value="SBP_bac_1"/>
    <property type="match status" value="1"/>
</dbReference>
<evidence type="ECO:0000313" key="2">
    <source>
        <dbReference type="Proteomes" id="UP000263094"/>
    </source>
</evidence>
<dbReference type="AlphaFoldDB" id="A0A372LVP2"/>
<dbReference type="OrthoDB" id="2531053at2"/>
<reference evidence="1 2" key="1">
    <citation type="submission" date="2018-08" db="EMBL/GenBank/DDBJ databases">
        <title>Isolation, diversity and antifungal activity of Actinobacteria from wheat.</title>
        <authorList>
            <person name="Han C."/>
        </authorList>
    </citation>
    <scope>NUCLEOTIDE SEQUENCE [LARGE SCALE GENOMIC DNA]</scope>
    <source>
        <strain evidence="1 2">NEAU-YY421</strain>
    </source>
</reference>
<evidence type="ECO:0000313" key="1">
    <source>
        <dbReference type="EMBL" id="RFU82343.1"/>
    </source>
</evidence>
<gene>
    <name evidence="1" type="ORF">DY218_34110</name>
</gene>
<dbReference type="SUPFAM" id="SSF53850">
    <property type="entry name" value="Periplasmic binding protein-like II"/>
    <property type="match status" value="1"/>
</dbReference>
<dbReference type="PANTHER" id="PTHR43649:SF12">
    <property type="entry name" value="DIACETYLCHITOBIOSE BINDING PROTEIN DASA"/>
    <property type="match status" value="1"/>
</dbReference>
<protein>
    <submittedName>
        <fullName evidence="1">Sugar ABC transporter substrate-binding protein</fullName>
    </submittedName>
</protein>
<keyword evidence="2" id="KW-1185">Reference proteome</keyword>
<sequence length="424" mass="44971">MTAAAATLPAASALTGCGGSDDGGGSAATGDLSLVYLGDATQQKSFNALFDEFNKAHPEIRIKARGIAAKDWATFANTVSTQIAGGKVPDVVQVATEGQRLFASKGLLEPLDSYIEKDKKTVDAYFADVDPKLRRWTQKYGSTGDGRTYYIPGGYNTVVMYLNTEVFAKAGVDLPSGEWTWDDFRRAGVRIKERTGAFLLPVGYGFPFVDILPWLLTNGTSTLNSAWDKGTFASAEAVEAAGFVKSLVDDGLSPKPGGTFDAGAQLAKDKLAALGGGRWPTLDVRRLDMVDKVRIVSWPVKAGQGTPVGWDGWPILKASKKKQAAWTFLKWLMSKDASRFYASIGGTTVPARNSVAQSASFTDDAPKGTPELAEAIGYATPIPSPNQGAQMQAAVTQGWQAAITGTKPVREALEAANSKLGGLL</sequence>
<dbReference type="EMBL" id="QUAK01000239">
    <property type="protein sequence ID" value="RFU82343.1"/>
    <property type="molecule type" value="Genomic_DNA"/>
</dbReference>